<dbReference type="PANTHER" id="PTHR13061:SF29">
    <property type="entry name" value="GAMMA CARBONIC ANHYDRASE-LIKE 1, MITOCHONDRIAL-RELATED"/>
    <property type="match status" value="1"/>
</dbReference>
<gene>
    <name evidence="1" type="ORF">IAC75_03875</name>
</gene>
<dbReference type="EMBL" id="DVOG01000099">
    <property type="protein sequence ID" value="HIV04273.1"/>
    <property type="molecule type" value="Genomic_DNA"/>
</dbReference>
<protein>
    <submittedName>
        <fullName evidence="1">Gamma carbonic anhydrase family protein</fullName>
    </submittedName>
</protein>
<dbReference type="InterPro" id="IPR011004">
    <property type="entry name" value="Trimer_LpxA-like_sf"/>
</dbReference>
<dbReference type="Gene3D" id="2.160.10.10">
    <property type="entry name" value="Hexapeptide repeat proteins"/>
    <property type="match status" value="1"/>
</dbReference>
<dbReference type="Pfam" id="PF00132">
    <property type="entry name" value="Hexapep"/>
    <property type="match status" value="1"/>
</dbReference>
<evidence type="ECO:0000313" key="1">
    <source>
        <dbReference type="EMBL" id="HIV04273.1"/>
    </source>
</evidence>
<organism evidence="1 2">
    <name type="scientific">Candidatus Spyradosoma merdigallinarum</name>
    <dbReference type="NCBI Taxonomy" id="2840950"/>
    <lineage>
        <taxon>Bacteria</taxon>
        <taxon>Pseudomonadati</taxon>
        <taxon>Verrucomicrobiota</taxon>
        <taxon>Opitutia</taxon>
        <taxon>Opitutia incertae sedis</taxon>
        <taxon>Candidatus Spyradosoma</taxon>
    </lineage>
</organism>
<name>A0A9D1NJI6_9BACT</name>
<dbReference type="PANTHER" id="PTHR13061">
    <property type="entry name" value="DYNACTIN SUBUNIT P25"/>
    <property type="match status" value="1"/>
</dbReference>
<accession>A0A9D1NJI6</accession>
<comment type="caution">
    <text evidence="1">The sequence shown here is derived from an EMBL/GenBank/DDBJ whole genome shotgun (WGS) entry which is preliminary data.</text>
</comment>
<dbReference type="Proteomes" id="UP000886812">
    <property type="component" value="Unassembled WGS sequence"/>
</dbReference>
<dbReference type="SUPFAM" id="SSF51161">
    <property type="entry name" value="Trimeric LpxA-like enzymes"/>
    <property type="match status" value="1"/>
</dbReference>
<dbReference type="InterPro" id="IPR001451">
    <property type="entry name" value="Hexapep"/>
</dbReference>
<proteinExistence type="predicted"/>
<sequence length="185" mass="19408">MTEAQIDDAKARLEKFLSRRPQVDASAYVAHGATLLGAVKIGARANIWPGAILRADIEEIVIGEGSSIQDGVCIHLADDLPTVVGAFVTVGHRAVLHGCRIGDGCLIGMNSTVLDGAEIGERSIVAAGAVVPPRMRVPAGSMVVGCPAKIKKTLSEEEQAALRLWAEKYLVVSAAHKAKFGGQTF</sequence>
<dbReference type="InterPro" id="IPR050484">
    <property type="entry name" value="Transf_Hexapept/Carb_Anhydrase"/>
</dbReference>
<reference evidence="1" key="1">
    <citation type="submission" date="2020-10" db="EMBL/GenBank/DDBJ databases">
        <authorList>
            <person name="Gilroy R."/>
        </authorList>
    </citation>
    <scope>NUCLEOTIDE SEQUENCE</scope>
    <source>
        <strain evidence="1">10669</strain>
    </source>
</reference>
<dbReference type="InterPro" id="IPR047324">
    <property type="entry name" value="LbH_gamma_CA-like"/>
</dbReference>
<dbReference type="AlphaFoldDB" id="A0A9D1NJI6"/>
<evidence type="ECO:0000313" key="2">
    <source>
        <dbReference type="Proteomes" id="UP000886812"/>
    </source>
</evidence>
<reference evidence="1" key="2">
    <citation type="journal article" date="2021" name="PeerJ">
        <title>Extensive microbial diversity within the chicken gut microbiome revealed by metagenomics and culture.</title>
        <authorList>
            <person name="Gilroy R."/>
            <person name="Ravi A."/>
            <person name="Getino M."/>
            <person name="Pursley I."/>
            <person name="Horton D.L."/>
            <person name="Alikhan N.F."/>
            <person name="Baker D."/>
            <person name="Gharbi K."/>
            <person name="Hall N."/>
            <person name="Watson M."/>
            <person name="Adriaenssens E.M."/>
            <person name="Foster-Nyarko E."/>
            <person name="Jarju S."/>
            <person name="Secka A."/>
            <person name="Antonio M."/>
            <person name="Oren A."/>
            <person name="Chaudhuri R.R."/>
            <person name="La Ragione R."/>
            <person name="Hildebrand F."/>
            <person name="Pallen M.J."/>
        </authorList>
    </citation>
    <scope>NUCLEOTIDE SEQUENCE</scope>
    <source>
        <strain evidence="1">10669</strain>
    </source>
</reference>
<dbReference type="CDD" id="cd04645">
    <property type="entry name" value="LbH_gamma_CA_like"/>
    <property type="match status" value="1"/>
</dbReference>